<sequence length="53" mass="6023">MQSWLRRLLTLESDVHPDTYQVVVLNTYDTKVEALDVAIHKGRLLKGLKGTSL</sequence>
<dbReference type="EMBL" id="BBJM01000009">
    <property type="protein sequence ID" value="GAK47586.1"/>
    <property type="molecule type" value="Genomic_DNA"/>
</dbReference>
<gene>
    <name evidence="1" type="ORF">LOSG293_090110</name>
</gene>
<comment type="caution">
    <text evidence="1">The sequence shown here is derived from an EMBL/GenBank/DDBJ whole genome shotgun (WGS) entry which is preliminary data.</text>
</comment>
<keyword evidence="2" id="KW-1185">Reference proteome</keyword>
<dbReference type="AlphaFoldDB" id="A0A081BHR8"/>
<reference evidence="1" key="1">
    <citation type="journal article" date="2014" name="Genome Announc.">
        <title>Draft Genome Sequence of Lactobacillus oryzae Strain SG293T.</title>
        <authorList>
            <person name="Tanizawa Y."/>
            <person name="Fujisawa T."/>
            <person name="Mochizuki T."/>
            <person name="Kaminuma E."/>
            <person name="Nakamura Y."/>
            <person name="Tohno M."/>
        </authorList>
    </citation>
    <scope>NUCLEOTIDE SEQUENCE [LARGE SCALE GENOMIC DNA]</scope>
    <source>
        <strain evidence="1">SG293</strain>
    </source>
</reference>
<name>A0A081BHR8_9LACO</name>
<proteinExistence type="predicted"/>
<accession>A0A081BHR8</accession>
<dbReference type="Proteomes" id="UP000028700">
    <property type="component" value="Unassembled WGS sequence"/>
</dbReference>
<evidence type="ECO:0000313" key="2">
    <source>
        <dbReference type="Proteomes" id="UP000028700"/>
    </source>
</evidence>
<evidence type="ECO:0000313" key="1">
    <source>
        <dbReference type="EMBL" id="GAK47586.1"/>
    </source>
</evidence>
<protein>
    <submittedName>
        <fullName evidence="1">Uncharacterized protein</fullName>
    </submittedName>
</protein>
<organism evidence="1 2">
    <name type="scientific">Secundilactobacillus oryzae JCM 18671</name>
    <dbReference type="NCBI Taxonomy" id="1291743"/>
    <lineage>
        <taxon>Bacteria</taxon>
        <taxon>Bacillati</taxon>
        <taxon>Bacillota</taxon>
        <taxon>Bacilli</taxon>
        <taxon>Lactobacillales</taxon>
        <taxon>Lactobacillaceae</taxon>
        <taxon>Secundilactobacillus</taxon>
    </lineage>
</organism>